<dbReference type="GeneTree" id="ENSGT00940000166543"/>
<feature type="domain" description="PiggyBac transposable element-derived protein" evidence="2">
    <location>
        <begin position="158"/>
        <end position="222"/>
    </location>
</feature>
<dbReference type="PANTHER" id="PTHR47055">
    <property type="entry name" value="DDE_TNP_1_7 DOMAIN-CONTAINING PROTEIN"/>
    <property type="match status" value="1"/>
</dbReference>
<dbReference type="AlphaFoldDB" id="A0A3B4ZSX5"/>
<dbReference type="InterPro" id="IPR029526">
    <property type="entry name" value="PGBD"/>
</dbReference>
<evidence type="ECO:0000259" key="2">
    <source>
        <dbReference type="Pfam" id="PF13843"/>
    </source>
</evidence>
<feature type="domain" description="PiggyBac transposable element-derived protein" evidence="2">
    <location>
        <begin position="224"/>
        <end position="284"/>
    </location>
</feature>
<dbReference type="GO" id="GO:0043565">
    <property type="term" value="F:sequence-specific DNA binding"/>
    <property type="evidence" value="ECO:0007669"/>
    <property type="project" value="TreeGrafter"/>
</dbReference>
<dbReference type="Pfam" id="PF13843">
    <property type="entry name" value="DDE_Tnp_1_7"/>
    <property type="match status" value="2"/>
</dbReference>
<reference evidence="3" key="1">
    <citation type="submission" date="2023-09" db="UniProtKB">
        <authorList>
            <consortium name="Ensembl"/>
        </authorList>
    </citation>
    <scope>IDENTIFICATION</scope>
</reference>
<dbReference type="Ensembl" id="ENSSPAT00000011556.1">
    <property type="protein sequence ID" value="ENSSPAP00000011355.1"/>
    <property type="gene ID" value="ENSSPAG00000008604.1"/>
</dbReference>
<feature type="region of interest" description="Disordered" evidence="1">
    <location>
        <begin position="48"/>
        <end position="129"/>
    </location>
</feature>
<evidence type="ECO:0000313" key="3">
    <source>
        <dbReference type="Ensembl" id="ENSSPAP00000011355.1"/>
    </source>
</evidence>
<dbReference type="STRING" id="144197.ENSSPAP00000011355"/>
<protein>
    <recommendedName>
        <fullName evidence="2">PiggyBac transposable element-derived protein domain-containing protein</fullName>
    </recommendedName>
</protein>
<sequence length="463" mass="53239">MKKVQTYPQTPPAPTTALLPHLLLLQHLVLEKTNCCYLVSHPQCPAKKKKRCSEENETPKRHKILKMSLDAGKSPSAASRKRRCPEDTDTPQCSKRRCPDENEALQHNKKQKTLLQNKQNRDRVFKRSRRPATSNIPDFVTCGPTAADCIKQTKPDRVDMFLLMCPPTLRELTVDMSNIYSMQTKEKALHISMDELLTFYGILLTSGYSSVPRRHMYWTYDPDVYNETKQLSIDENMILYYGKNGCKQFIRGKPIWFWYKLWSLALPTGYMLHMYVVLGLAEQAEVPPGCTFVHDNLFTSLSLIDEMTKQGYGSFGTLRQCCLHDIHFTGVKDFMKMPRGSTEDNSVVTMATNAVEQGEKSFCQSATTSVFLYIQPKHGQHDLHDLHVSRYGSAIRSKKWSQGRRSAIAKPQDSTRGDGKHHWPVNTGKRYQRCRWCHNCTVYGCKKCDVPLHTECFKIFHEE</sequence>
<dbReference type="PANTHER" id="PTHR47055:SF3">
    <property type="entry name" value="PHORBOL-ESTER_DAG-TYPE DOMAIN-CONTAINING PROTEIN"/>
    <property type="match status" value="1"/>
</dbReference>
<proteinExistence type="predicted"/>
<accession>A0A3B4ZSX5</accession>
<feature type="region of interest" description="Disordered" evidence="1">
    <location>
        <begin position="402"/>
        <end position="422"/>
    </location>
</feature>
<dbReference type="InterPro" id="IPR052638">
    <property type="entry name" value="PiggyBac_TE-derived"/>
</dbReference>
<organism evidence="3">
    <name type="scientific">Stegastes partitus</name>
    <name type="common">bicolor damselfish</name>
    <dbReference type="NCBI Taxonomy" id="144197"/>
    <lineage>
        <taxon>Eukaryota</taxon>
        <taxon>Metazoa</taxon>
        <taxon>Chordata</taxon>
        <taxon>Craniata</taxon>
        <taxon>Vertebrata</taxon>
        <taxon>Euteleostomi</taxon>
        <taxon>Actinopterygii</taxon>
        <taxon>Neopterygii</taxon>
        <taxon>Teleostei</taxon>
        <taxon>Neoteleostei</taxon>
        <taxon>Acanthomorphata</taxon>
        <taxon>Ovalentaria</taxon>
        <taxon>Pomacentridae</taxon>
        <taxon>Stegastes</taxon>
    </lineage>
</organism>
<feature type="compositionally biased region" description="Basic and acidic residues" evidence="1">
    <location>
        <begin position="97"/>
        <end position="106"/>
    </location>
</feature>
<name>A0A3B4ZSX5_9TELE</name>
<evidence type="ECO:0000256" key="1">
    <source>
        <dbReference type="SAM" id="MobiDB-lite"/>
    </source>
</evidence>